<keyword evidence="3 5" id="KW-1133">Transmembrane helix</keyword>
<dbReference type="Gene3D" id="1.20.1560.10">
    <property type="entry name" value="ABC transporter type 1, transmembrane domain"/>
    <property type="match status" value="1"/>
</dbReference>
<feature type="transmembrane region" description="Helical" evidence="5">
    <location>
        <begin position="262"/>
        <end position="281"/>
    </location>
</feature>
<keyword evidence="4 5" id="KW-0472">Membrane</keyword>
<dbReference type="InterPro" id="IPR036640">
    <property type="entry name" value="ABC1_TM_sf"/>
</dbReference>
<feature type="domain" description="ABC transmembrane type-1" evidence="6">
    <location>
        <begin position="27"/>
        <end position="317"/>
    </location>
</feature>
<keyword evidence="2 5" id="KW-0812">Transmembrane</keyword>
<evidence type="ECO:0000259" key="6">
    <source>
        <dbReference type="PROSITE" id="PS50929"/>
    </source>
</evidence>
<dbReference type="SUPFAM" id="SSF90123">
    <property type="entry name" value="ABC transporter transmembrane region"/>
    <property type="match status" value="1"/>
</dbReference>
<organism evidence="7 8">
    <name type="scientific">Candidatus Daviesbacteria bacterium GW2011_GWA1_36_8</name>
    <dbReference type="NCBI Taxonomy" id="1618417"/>
    <lineage>
        <taxon>Bacteria</taxon>
        <taxon>Candidatus Daviesiibacteriota</taxon>
    </lineage>
</organism>
<evidence type="ECO:0000313" key="8">
    <source>
        <dbReference type="Proteomes" id="UP000034448"/>
    </source>
</evidence>
<protein>
    <submittedName>
        <fullName evidence="7">ABC transporter related protein</fullName>
    </submittedName>
</protein>
<feature type="transmembrane region" description="Helical" evidence="5">
    <location>
        <begin position="160"/>
        <end position="183"/>
    </location>
</feature>
<reference evidence="7 8" key="1">
    <citation type="journal article" date="2015" name="Nature">
        <title>rRNA introns, odd ribosomes, and small enigmatic genomes across a large radiation of phyla.</title>
        <authorList>
            <person name="Brown C.T."/>
            <person name="Hug L.A."/>
            <person name="Thomas B.C."/>
            <person name="Sharon I."/>
            <person name="Castelle C.J."/>
            <person name="Singh A."/>
            <person name="Wilkins M.J."/>
            <person name="Williams K.H."/>
            <person name="Banfield J.F."/>
        </authorList>
    </citation>
    <scope>NUCLEOTIDE SEQUENCE [LARGE SCALE GENOMIC DNA]</scope>
</reference>
<feature type="transmembrane region" description="Helical" evidence="5">
    <location>
        <begin position="28"/>
        <end position="50"/>
    </location>
</feature>
<evidence type="ECO:0000256" key="5">
    <source>
        <dbReference type="SAM" id="Phobius"/>
    </source>
</evidence>
<comment type="caution">
    <text evidence="7">The sequence shown here is derived from an EMBL/GenBank/DDBJ whole genome shotgun (WGS) entry which is preliminary data.</text>
</comment>
<dbReference type="Proteomes" id="UP000034448">
    <property type="component" value="Unassembled WGS sequence"/>
</dbReference>
<evidence type="ECO:0000313" key="7">
    <source>
        <dbReference type="EMBL" id="KKQ15268.1"/>
    </source>
</evidence>
<dbReference type="GO" id="GO:0005524">
    <property type="term" value="F:ATP binding"/>
    <property type="evidence" value="ECO:0007669"/>
    <property type="project" value="InterPro"/>
</dbReference>
<evidence type="ECO:0000256" key="2">
    <source>
        <dbReference type="ARBA" id="ARBA00022692"/>
    </source>
</evidence>
<evidence type="ECO:0000256" key="4">
    <source>
        <dbReference type="ARBA" id="ARBA00023136"/>
    </source>
</evidence>
<sequence>MEKLDQIKDTFKTSLRLLKIVWGIDKGLFIASVIAIIIPGIIPFVNIYIYKLVIDQVVAIIGGIPFEPSFFYLLIGIRVLTYFFQSAAFQTQELVERLLWTKVPIFLNQMAFEKISSLDIHYYENDKFRNLLEKFRESYSYQPQRLISNLFYCLQSSLQLSIAFVALASLNWFFVFLILIISIPEFLLQNQQSKLAYGIWNKQSPLQKRFHYLTRMLEGHREHKEIKLFDLASRFLGELKKIQLNFYKENTGLAVRNYKLNLFFNIFSTAVFIGIEIYVIFEALAKRLTVGDINFYTGVVSNFQNGLGGLLRNLNTVFDSSMYVKTIFEIMDSEPIIKEIKNPKPLNLKKAPLIEFKNSLSPAQ</sequence>
<dbReference type="AlphaFoldDB" id="A0A0G0F7S5"/>
<evidence type="ECO:0000256" key="1">
    <source>
        <dbReference type="ARBA" id="ARBA00004651"/>
    </source>
</evidence>
<dbReference type="InterPro" id="IPR011527">
    <property type="entry name" value="ABC1_TM_dom"/>
</dbReference>
<name>A0A0G0F7S5_9BACT</name>
<gene>
    <name evidence="7" type="ORF">US28_C0019G0001</name>
</gene>
<dbReference type="GO" id="GO:0005886">
    <property type="term" value="C:plasma membrane"/>
    <property type="evidence" value="ECO:0007669"/>
    <property type="project" value="UniProtKB-SubCell"/>
</dbReference>
<accession>A0A0G0F7S5</accession>
<comment type="subcellular location">
    <subcellularLocation>
        <location evidence="1">Cell membrane</location>
        <topology evidence="1">Multi-pass membrane protein</topology>
    </subcellularLocation>
</comment>
<dbReference type="EMBL" id="LBSJ01000019">
    <property type="protein sequence ID" value="KKQ15268.1"/>
    <property type="molecule type" value="Genomic_DNA"/>
</dbReference>
<evidence type="ECO:0000256" key="3">
    <source>
        <dbReference type="ARBA" id="ARBA00022989"/>
    </source>
</evidence>
<dbReference type="PROSITE" id="PS50929">
    <property type="entry name" value="ABC_TM1F"/>
    <property type="match status" value="1"/>
</dbReference>
<dbReference type="GO" id="GO:0140359">
    <property type="term" value="F:ABC-type transporter activity"/>
    <property type="evidence" value="ECO:0007669"/>
    <property type="project" value="InterPro"/>
</dbReference>
<proteinExistence type="predicted"/>